<sequence length="120" mass="13693">MGFIKTIDDYIQLGKEKGFEYVLHTIPKNTHKSSYQGWKCSKGYLFNSCYKSIKKGTKCAVCSGKSKKTLSDYKKHAISKNLKYIFNYIPKSVKEMDGNTPKVIYHRMHTTHCTAVANAV</sequence>
<organism evidence="1">
    <name type="scientific">viral metagenome</name>
    <dbReference type="NCBI Taxonomy" id="1070528"/>
    <lineage>
        <taxon>unclassified sequences</taxon>
        <taxon>metagenomes</taxon>
        <taxon>organismal metagenomes</taxon>
    </lineage>
</organism>
<proteinExistence type="predicted"/>
<name>A0A6C0JN40_9ZZZZ</name>
<reference evidence="1" key="1">
    <citation type="journal article" date="2020" name="Nature">
        <title>Giant virus diversity and host interactions through global metagenomics.</title>
        <authorList>
            <person name="Schulz F."/>
            <person name="Roux S."/>
            <person name="Paez-Espino D."/>
            <person name="Jungbluth S."/>
            <person name="Walsh D.A."/>
            <person name="Denef V.J."/>
            <person name="McMahon K.D."/>
            <person name="Konstantinidis K.T."/>
            <person name="Eloe-Fadrosh E.A."/>
            <person name="Kyrpides N.C."/>
            <person name="Woyke T."/>
        </authorList>
    </citation>
    <scope>NUCLEOTIDE SEQUENCE</scope>
    <source>
        <strain evidence="1">GVMAG-S-1038524-41</strain>
    </source>
</reference>
<accession>A0A6C0JN40</accession>
<protein>
    <recommendedName>
        <fullName evidence="2">Zinc-ribbon domain-containing protein</fullName>
    </recommendedName>
</protein>
<dbReference type="AlphaFoldDB" id="A0A6C0JN40"/>
<evidence type="ECO:0008006" key="2">
    <source>
        <dbReference type="Google" id="ProtNLM"/>
    </source>
</evidence>
<evidence type="ECO:0000313" key="1">
    <source>
        <dbReference type="EMBL" id="QHU07132.1"/>
    </source>
</evidence>
<dbReference type="EMBL" id="MN740674">
    <property type="protein sequence ID" value="QHU07132.1"/>
    <property type="molecule type" value="Genomic_DNA"/>
</dbReference>